<accession>A0A1B2IE50</accession>
<name>A0A1B2IE50_9CAUD</name>
<dbReference type="EMBL" id="KX397369">
    <property type="protein sequence ID" value="ANZ49533.1"/>
    <property type="molecule type" value="Genomic_DNA"/>
</dbReference>
<sequence>MKSNDHLAYRTSMNYPIHISSPDSVNAHINDELRLIAMDQFEWPKLRGRNFTKKEYTVIDAATVGKLNVKSIQFALGGSGFTGKLVNDKYFFTDSVLNYSAPLELMFESFKELGMRPVCVRSYSSDYCGSWSHLFKLVEAGTGSVEKDREMYHPFSGLEAANIDCLADLLAFSYKFAWDAEKQEWVYIADPHAQTLRIRKPWMAYLCQTEFGAVPNSTADDRKLIRFLLQSQLKEFTEEQQAALEPFISSPVELDDLIRMGERQSVLNALYDAYRSPRLLKAGEDVRDTDPLFSFQRRLYGMTDENVK</sequence>
<dbReference type="KEGG" id="vg:29062025"/>
<organism evidence="1 2">
    <name type="scientific">Erwinia phage vB_EamM_Kwan</name>
    <dbReference type="NCBI Taxonomy" id="1883374"/>
    <lineage>
        <taxon>Viruses</taxon>
        <taxon>Duplodnaviria</taxon>
        <taxon>Heunggongvirae</taxon>
        <taxon>Uroviricota</taxon>
        <taxon>Caudoviricetes</taxon>
        <taxon>Chimalliviridae</taxon>
        <taxon>Wellingtonvirus</taxon>
        <taxon>Wellingtonvirus wellington</taxon>
    </lineage>
</organism>
<proteinExistence type="predicted"/>
<gene>
    <name evidence="1" type="ORF">KWAN_181</name>
</gene>
<dbReference type="RefSeq" id="YP_009278786.1">
    <property type="nucleotide sequence ID" value="NC_031010.1"/>
</dbReference>
<dbReference type="GeneID" id="29062025"/>
<dbReference type="OrthoDB" id="7962at10239"/>
<dbReference type="Proteomes" id="UP000202923">
    <property type="component" value="Genome"/>
</dbReference>
<protein>
    <submittedName>
        <fullName evidence="1">Uncharacterized protein</fullName>
    </submittedName>
</protein>
<evidence type="ECO:0000313" key="2">
    <source>
        <dbReference type="Proteomes" id="UP000202923"/>
    </source>
</evidence>
<evidence type="ECO:0000313" key="1">
    <source>
        <dbReference type="EMBL" id="ANZ49533.1"/>
    </source>
</evidence>
<reference evidence="1 2" key="1">
    <citation type="submission" date="2016-06" db="EMBL/GenBank/DDBJ databases">
        <authorList>
            <person name="Kjaerup R.B."/>
            <person name="Dalgaard T.S."/>
            <person name="Juul-Madsen H.R."/>
        </authorList>
    </citation>
    <scope>NUCLEOTIDE SEQUENCE [LARGE SCALE GENOMIC DNA]</scope>
</reference>